<dbReference type="KEGG" id="sgn:SGRA_3215"/>
<dbReference type="AlphaFoldDB" id="H6L0Y7"/>
<dbReference type="STRING" id="984262.SGRA_3215"/>
<accession>H6L0Y7</accession>
<name>H6L0Y7_SAPGL</name>
<gene>
    <name evidence="1" type="ordered locus">SGRA_3215</name>
</gene>
<protein>
    <submittedName>
        <fullName evidence="1">Uncharacterized protein</fullName>
    </submittedName>
</protein>
<proteinExistence type="predicted"/>
<reference evidence="1 2" key="1">
    <citation type="journal article" date="2012" name="Stand. Genomic Sci.">
        <title>Complete genome sequencing and analysis of Saprospira grandis str. Lewin, a predatory marine bacterium.</title>
        <authorList>
            <person name="Saw J.H."/>
            <person name="Yuryev A."/>
            <person name="Kanbe M."/>
            <person name="Hou S."/>
            <person name="Young A.G."/>
            <person name="Aizawa S."/>
            <person name="Alam M."/>
        </authorList>
    </citation>
    <scope>NUCLEOTIDE SEQUENCE [LARGE SCALE GENOMIC DNA]</scope>
    <source>
        <strain evidence="1 2">Lewin</strain>
    </source>
</reference>
<dbReference type="EMBL" id="CP002831">
    <property type="protein sequence ID" value="AFC25943.1"/>
    <property type="molecule type" value="Genomic_DNA"/>
</dbReference>
<evidence type="ECO:0000313" key="2">
    <source>
        <dbReference type="Proteomes" id="UP000007519"/>
    </source>
</evidence>
<organism evidence="1 2">
    <name type="scientific">Saprospira grandis (strain Lewin)</name>
    <dbReference type="NCBI Taxonomy" id="984262"/>
    <lineage>
        <taxon>Bacteria</taxon>
        <taxon>Pseudomonadati</taxon>
        <taxon>Bacteroidota</taxon>
        <taxon>Saprospiria</taxon>
        <taxon>Saprospirales</taxon>
        <taxon>Saprospiraceae</taxon>
        <taxon>Saprospira</taxon>
    </lineage>
</organism>
<keyword evidence="2" id="KW-1185">Reference proteome</keyword>
<dbReference type="HOGENOM" id="CLU_1926106_0_0_10"/>
<evidence type="ECO:0000313" key="1">
    <source>
        <dbReference type="EMBL" id="AFC25943.1"/>
    </source>
</evidence>
<sequence>MSNFWGLRSFAAALPCGARRSARPCGGFAALVCRYAAPLQAARPAGAKAPCRLLLPSVVEVGQSFPILAPSVFYSFLPPNILAFGPEAGRRLLAEGWKVVRRSRRPKFLSAAKKLQGRADLRATTEPDPRP</sequence>
<dbReference type="Proteomes" id="UP000007519">
    <property type="component" value="Chromosome"/>
</dbReference>